<keyword evidence="1 3" id="KW-0378">Hydrolase</keyword>
<accession>A0A7S8E882</accession>
<dbReference type="Gene3D" id="3.40.50.1820">
    <property type="entry name" value="alpha/beta hydrolase"/>
    <property type="match status" value="1"/>
</dbReference>
<dbReference type="Pfam" id="PF00561">
    <property type="entry name" value="Abhydrolase_1"/>
    <property type="match status" value="1"/>
</dbReference>
<dbReference type="AlphaFoldDB" id="A0A7S8E882"/>
<reference evidence="3 4" key="1">
    <citation type="submission" date="2020-02" db="EMBL/GenBank/DDBJ databases">
        <authorList>
            <person name="Zheng R.K."/>
            <person name="Sun C.M."/>
        </authorList>
    </citation>
    <scope>NUCLEOTIDE SEQUENCE [LARGE SCALE GENOMIC DNA]</scope>
    <source>
        <strain evidence="4">rifampicinis</strain>
    </source>
</reference>
<feature type="domain" description="AB hydrolase-1" evidence="2">
    <location>
        <begin position="21"/>
        <end position="280"/>
    </location>
</feature>
<proteinExistence type="predicted"/>
<evidence type="ECO:0000259" key="2">
    <source>
        <dbReference type="Pfam" id="PF00561"/>
    </source>
</evidence>
<name>A0A7S8E882_9CHLR</name>
<dbReference type="SUPFAM" id="SSF53474">
    <property type="entry name" value="alpha/beta-Hydrolases"/>
    <property type="match status" value="1"/>
</dbReference>
<dbReference type="GO" id="GO:0016020">
    <property type="term" value="C:membrane"/>
    <property type="evidence" value="ECO:0007669"/>
    <property type="project" value="TreeGrafter"/>
</dbReference>
<dbReference type="PANTHER" id="PTHR43798">
    <property type="entry name" value="MONOACYLGLYCEROL LIPASE"/>
    <property type="match status" value="1"/>
</dbReference>
<evidence type="ECO:0000313" key="3">
    <source>
        <dbReference type="EMBL" id="QPC82195.1"/>
    </source>
</evidence>
<evidence type="ECO:0000256" key="1">
    <source>
        <dbReference type="ARBA" id="ARBA00022801"/>
    </source>
</evidence>
<dbReference type="PANTHER" id="PTHR43798:SF31">
    <property type="entry name" value="AB HYDROLASE SUPERFAMILY PROTEIN YCLE"/>
    <property type="match status" value="1"/>
</dbReference>
<dbReference type="GO" id="GO:0016787">
    <property type="term" value="F:hydrolase activity"/>
    <property type="evidence" value="ECO:0007669"/>
    <property type="project" value="UniProtKB-KW"/>
</dbReference>
<evidence type="ECO:0000313" key="4">
    <source>
        <dbReference type="Proteomes" id="UP000594468"/>
    </source>
</evidence>
<dbReference type="RefSeq" id="WP_195170264.1">
    <property type="nucleotide sequence ID" value="NZ_CP062983.1"/>
</dbReference>
<dbReference type="EMBL" id="CP062983">
    <property type="protein sequence ID" value="QPC82195.1"/>
    <property type="molecule type" value="Genomic_DNA"/>
</dbReference>
<dbReference type="Proteomes" id="UP000594468">
    <property type="component" value="Chromosome"/>
</dbReference>
<organism evidence="3 4">
    <name type="scientific">Phototrophicus methaneseepsis</name>
    <dbReference type="NCBI Taxonomy" id="2710758"/>
    <lineage>
        <taxon>Bacteria</taxon>
        <taxon>Bacillati</taxon>
        <taxon>Chloroflexota</taxon>
        <taxon>Candidatus Thermofontia</taxon>
        <taxon>Phototrophicales</taxon>
        <taxon>Phototrophicaceae</taxon>
        <taxon>Phototrophicus</taxon>
    </lineage>
</organism>
<dbReference type="InterPro" id="IPR000073">
    <property type="entry name" value="AB_hydrolase_1"/>
</dbReference>
<dbReference type="InterPro" id="IPR029058">
    <property type="entry name" value="AB_hydrolase_fold"/>
</dbReference>
<dbReference type="PRINTS" id="PR00111">
    <property type="entry name" value="ABHYDROLASE"/>
</dbReference>
<dbReference type="KEGG" id="pmet:G4Y79_21305"/>
<dbReference type="InterPro" id="IPR050266">
    <property type="entry name" value="AB_hydrolase_sf"/>
</dbReference>
<sequence length="343" mass="38855">MSATIIGDDLIHYERLGRGRPVVLLHGWIGSWRYWIPLMQQLHLKYTVYTIDLVGFGDSTKDPSSYSLESHVAMLDAFMEKIGIPKVALIGHGLGAMVAARFALNFPTRVARLLLTSVPLFDPGDLSERTPAGKRVLLTNRDRYSLSPHMDEAHGSEETIVSNPFQQQTIPSRGALSEPTVPNQQEIAARARAMANVSANRRNELKDLFNDKSLDDLLARCFKRTEPEYDKLKVDVDKADDRALQASVTHFDSGRMLDDLRQITAPLALVHGEDDPILPVPDEAIWQYLTVGKEDMCVPMSLANVRHFPMLEHESFPRLTMDFLEAVDLSKLELRERWRRRSR</sequence>
<gene>
    <name evidence="3" type="ORF">G4Y79_21305</name>
</gene>
<protein>
    <submittedName>
        <fullName evidence="3">Alpha/beta hydrolase</fullName>
    </submittedName>
</protein>
<keyword evidence="4" id="KW-1185">Reference proteome</keyword>